<proteinExistence type="predicted"/>
<feature type="domain" description="BSD" evidence="2">
    <location>
        <begin position="165"/>
        <end position="217"/>
    </location>
</feature>
<evidence type="ECO:0000259" key="2">
    <source>
        <dbReference type="PROSITE" id="PS50858"/>
    </source>
</evidence>
<gene>
    <name evidence="3" type="ORF">AAHA92_18206</name>
</gene>
<protein>
    <submittedName>
        <fullName evidence="3">BSD domain-containing protein 1</fullName>
    </submittedName>
</protein>
<feature type="compositionally biased region" description="Polar residues" evidence="1">
    <location>
        <begin position="261"/>
        <end position="279"/>
    </location>
</feature>
<dbReference type="PANTHER" id="PTHR16019">
    <property type="entry name" value="SYNAPSE-ASSOCIATED PROTEIN"/>
    <property type="match status" value="1"/>
</dbReference>
<dbReference type="InterPro" id="IPR035925">
    <property type="entry name" value="BSD_dom_sf"/>
</dbReference>
<accession>A0ABD1H4W4</accession>
<evidence type="ECO:0000256" key="1">
    <source>
        <dbReference type="SAM" id="MobiDB-lite"/>
    </source>
</evidence>
<organism evidence="3 4">
    <name type="scientific">Salvia divinorum</name>
    <name type="common">Maria pastora</name>
    <name type="synonym">Diviner's sage</name>
    <dbReference type="NCBI Taxonomy" id="28513"/>
    <lineage>
        <taxon>Eukaryota</taxon>
        <taxon>Viridiplantae</taxon>
        <taxon>Streptophyta</taxon>
        <taxon>Embryophyta</taxon>
        <taxon>Tracheophyta</taxon>
        <taxon>Spermatophyta</taxon>
        <taxon>Magnoliopsida</taxon>
        <taxon>eudicotyledons</taxon>
        <taxon>Gunneridae</taxon>
        <taxon>Pentapetalae</taxon>
        <taxon>asterids</taxon>
        <taxon>lamiids</taxon>
        <taxon>Lamiales</taxon>
        <taxon>Lamiaceae</taxon>
        <taxon>Nepetoideae</taxon>
        <taxon>Mentheae</taxon>
        <taxon>Salviinae</taxon>
        <taxon>Salvia</taxon>
        <taxon>Salvia subgen. Calosphace</taxon>
    </lineage>
</organism>
<feature type="compositionally biased region" description="Basic and acidic residues" evidence="1">
    <location>
        <begin position="289"/>
        <end position="319"/>
    </location>
</feature>
<feature type="region of interest" description="Disordered" evidence="1">
    <location>
        <begin position="1"/>
        <end position="38"/>
    </location>
</feature>
<keyword evidence="4" id="KW-1185">Reference proteome</keyword>
<dbReference type="EMBL" id="JBEAFC010000007">
    <property type="protein sequence ID" value="KAL1550209.1"/>
    <property type="molecule type" value="Genomic_DNA"/>
</dbReference>
<comment type="caution">
    <text evidence="3">The sequence shown here is derived from an EMBL/GenBank/DDBJ whole genome shotgun (WGS) entry which is preliminary data.</text>
</comment>
<dbReference type="PROSITE" id="PS50858">
    <property type="entry name" value="BSD"/>
    <property type="match status" value="1"/>
</dbReference>
<dbReference type="Proteomes" id="UP001567538">
    <property type="component" value="Unassembled WGS sequence"/>
</dbReference>
<dbReference type="Gene3D" id="1.10.3970.10">
    <property type="entry name" value="BSD domain"/>
    <property type="match status" value="1"/>
</dbReference>
<sequence length="393" mass="43986">MNFFKSIILDDEEPQSPRQSNLDTSLTPPAQDRTPNDGWSFGSLIKTLATTSESVIETYSRDLKEFGSGLRKESDIIREAATRAVKELPASIEAGTSAAHGVLKSTAEIILQEPQFSDGETETPEINRSLNLGRYSRFEAQLSAIQTDLNTFCQEPDDLEDYDKWRSSFNLDEKSAEIEGLIGENGVLDANFRKIVPNVVDHDTFWCRYFYRVDKLEQQEMFRANLVKRAISVDEEDDELSSWDVDDDEGKDSGKAKGVSDNGNSSLGEKGGSLTSESQEGGKASVDGLYERETASDKETSYERLKSEESVTEKTDENVGVKGKAAQVVKHEVKTEEEDIEWDEIEDIGSDIDKKVSIGERPNREELRKQLSAAEDAEDYSWDIEDDDEPVKS</sequence>
<feature type="compositionally biased region" description="Polar residues" evidence="1">
    <location>
        <begin position="16"/>
        <end position="28"/>
    </location>
</feature>
<dbReference type="InterPro" id="IPR051494">
    <property type="entry name" value="BSD_domain-containing"/>
</dbReference>
<name>A0ABD1H4W4_SALDI</name>
<dbReference type="AlphaFoldDB" id="A0ABD1H4W4"/>
<dbReference type="Pfam" id="PF03909">
    <property type="entry name" value="BSD"/>
    <property type="match status" value="1"/>
</dbReference>
<dbReference type="SMART" id="SM00751">
    <property type="entry name" value="BSD"/>
    <property type="match status" value="1"/>
</dbReference>
<feature type="region of interest" description="Disordered" evidence="1">
    <location>
        <begin position="237"/>
        <end position="323"/>
    </location>
</feature>
<dbReference type="InterPro" id="IPR005607">
    <property type="entry name" value="BSD_dom"/>
</dbReference>
<feature type="compositionally biased region" description="Acidic residues" evidence="1">
    <location>
        <begin position="237"/>
        <end position="250"/>
    </location>
</feature>
<evidence type="ECO:0000313" key="4">
    <source>
        <dbReference type="Proteomes" id="UP001567538"/>
    </source>
</evidence>
<feature type="region of interest" description="Disordered" evidence="1">
    <location>
        <begin position="363"/>
        <end position="393"/>
    </location>
</feature>
<evidence type="ECO:0000313" key="3">
    <source>
        <dbReference type="EMBL" id="KAL1550209.1"/>
    </source>
</evidence>
<reference evidence="3 4" key="1">
    <citation type="submission" date="2024-06" db="EMBL/GenBank/DDBJ databases">
        <title>A chromosome level genome sequence of Diviner's sage (Salvia divinorum).</title>
        <authorList>
            <person name="Ford S.A."/>
            <person name="Ro D.-K."/>
            <person name="Ness R.W."/>
            <person name="Phillips M.A."/>
        </authorList>
    </citation>
    <scope>NUCLEOTIDE SEQUENCE [LARGE SCALE GENOMIC DNA]</scope>
    <source>
        <strain evidence="3">SAF-2024a</strain>
        <tissue evidence="3">Leaf</tissue>
    </source>
</reference>
<dbReference type="SUPFAM" id="SSF140383">
    <property type="entry name" value="BSD domain-like"/>
    <property type="match status" value="1"/>
</dbReference>
<feature type="compositionally biased region" description="Acidic residues" evidence="1">
    <location>
        <begin position="375"/>
        <end position="393"/>
    </location>
</feature>
<dbReference type="PANTHER" id="PTHR16019:SF5">
    <property type="entry name" value="BSD DOMAIN-CONTAINING PROTEIN 1"/>
    <property type="match status" value="1"/>
</dbReference>